<organism evidence="18 19">
    <name type="scientific">Mogibacterium kristiansenii</name>
    <dbReference type="NCBI Taxonomy" id="2606708"/>
    <lineage>
        <taxon>Bacteria</taxon>
        <taxon>Bacillati</taxon>
        <taxon>Bacillota</taxon>
        <taxon>Clostridia</taxon>
        <taxon>Peptostreptococcales</taxon>
        <taxon>Anaerovoracaceae</taxon>
        <taxon>Mogibacterium</taxon>
    </lineage>
</organism>
<dbReference type="GO" id="GO:0046872">
    <property type="term" value="F:metal ion binding"/>
    <property type="evidence" value="ECO:0007669"/>
    <property type="project" value="UniProtKB-KW"/>
</dbReference>
<dbReference type="Gene3D" id="3.40.630.10">
    <property type="entry name" value="Zn peptidases"/>
    <property type="match status" value="2"/>
</dbReference>
<evidence type="ECO:0000256" key="8">
    <source>
        <dbReference type="ARBA" id="ARBA00023285"/>
    </source>
</evidence>
<dbReference type="GO" id="GO:0006508">
    <property type="term" value="P:proteolysis"/>
    <property type="evidence" value="ECO:0007669"/>
    <property type="project" value="UniProtKB-KW"/>
</dbReference>
<keyword evidence="5" id="KW-0378">Hydrolase</keyword>
<dbReference type="GO" id="GO:0005829">
    <property type="term" value="C:cytosol"/>
    <property type="evidence" value="ECO:0007669"/>
    <property type="project" value="TreeGrafter"/>
</dbReference>
<keyword evidence="19" id="KW-1185">Reference proteome</keyword>
<sequence>MVMSDVSMLEPKSVFQYFDEISAVPRASKFNAKISEYLVNFAKKNNLEYYQDELGNVIIYKGATPGYETAEPVMLQGHMDMVAAVAEGCEHDFETQPLEIYVDGNYVTAAGTTLGADNGIAIAMALAVLTSDQVSHPALEVLITVDEEIGMLGAEGLDPSKISARRIINIDSESEGVITVGCAGAVDCITTFETPRVTKSGVCYKYTLDGLQGGHSGMDIDKERGNAIDLTGRVFLDCLKEARMNIIRLTGGAVTNAICNKVSGEVLVHPDDCIAFEKAMREVSAELKSEYEIADPGLKITMERVGEMETEVVSDECQMNLMKYLFVIPTGVHHMSVALPGIVETSMSIGFIRLEGDTMQTGAMIRSSVDSRKKNLCQRVKMVSEAYGGKCEFSGDYGAWEFNNHSTLLDICVDAFELHFGKKPEVGAVHAGLECGKWAEKWGAIDAVSIGPEMMEVHSPNEKLSIPSTARTWEYLKAILAACK</sequence>
<dbReference type="PANTHER" id="PTHR43501">
    <property type="entry name" value="CYTOSOL NON-SPECIFIC DIPEPTIDASE"/>
    <property type="match status" value="1"/>
</dbReference>
<dbReference type="CDD" id="cd03890">
    <property type="entry name" value="M20_pepD"/>
    <property type="match status" value="1"/>
</dbReference>
<evidence type="ECO:0000256" key="3">
    <source>
        <dbReference type="ARBA" id="ARBA00022670"/>
    </source>
</evidence>
<evidence type="ECO:0000256" key="1">
    <source>
        <dbReference type="ARBA" id="ARBA00001941"/>
    </source>
</evidence>
<dbReference type="SUPFAM" id="SSF53187">
    <property type="entry name" value="Zn-dependent exopeptidases"/>
    <property type="match status" value="1"/>
</dbReference>
<evidence type="ECO:0000256" key="15">
    <source>
        <dbReference type="ARBA" id="ARBA00076004"/>
    </source>
</evidence>
<keyword evidence="3" id="KW-0645">Protease</keyword>
<proteinExistence type="inferred from homology"/>
<gene>
    <name evidence="18" type="ORF">FYJ65_07440</name>
</gene>
<comment type="cofactor">
    <cofactor evidence="2">
        <name>Zn(2+)</name>
        <dbReference type="ChEBI" id="CHEBI:29105"/>
    </cofactor>
</comment>
<comment type="catalytic activity">
    <reaction evidence="9">
        <text>Hydrolysis of dipeptides, preferentially hydrophobic dipeptides including prolyl amino acids.</text>
        <dbReference type="EC" id="3.4.13.18"/>
    </reaction>
</comment>
<comment type="cofactor">
    <cofactor evidence="1">
        <name>Co(2+)</name>
        <dbReference type="ChEBI" id="CHEBI:48828"/>
    </cofactor>
</comment>
<dbReference type="Pfam" id="PF01546">
    <property type="entry name" value="Peptidase_M20"/>
    <property type="match status" value="1"/>
</dbReference>
<keyword evidence="8" id="KW-0170">Cobalt</keyword>
<dbReference type="FunFam" id="3.40.630.10:FF:000018">
    <property type="entry name" value="Aminoacyl-histidine dipeptidase PepD"/>
    <property type="match status" value="1"/>
</dbReference>
<evidence type="ECO:0000256" key="10">
    <source>
        <dbReference type="ARBA" id="ARBA00038976"/>
    </source>
</evidence>
<dbReference type="FunFam" id="3.40.630.10:FF:000015">
    <property type="entry name" value="Aminoacyl-histidine dipeptidase PepD"/>
    <property type="match status" value="1"/>
</dbReference>
<protein>
    <recommendedName>
        <fullName evidence="13">Cytosol non-specific dipeptidase</fullName>
        <ecNumber evidence="10">3.4.13.18</ecNumber>
    </recommendedName>
    <alternativeName>
        <fullName evidence="16">Aminoacyl-histidine dipeptidase</fullName>
    </alternativeName>
    <alternativeName>
        <fullName evidence="15">Beta-alanyl-histidine dipeptidase</fullName>
    </alternativeName>
    <alternativeName>
        <fullName evidence="14">Carnosinase</fullName>
    </alternativeName>
    <alternativeName>
        <fullName evidence="11">Peptidase D</fullName>
    </alternativeName>
    <alternativeName>
        <fullName evidence="17">Xaa-His dipeptidase</fullName>
    </alternativeName>
</protein>
<name>A0A6N7X6K5_9FIRM</name>
<evidence type="ECO:0000256" key="12">
    <source>
        <dbReference type="ARBA" id="ARBA00061423"/>
    </source>
</evidence>
<accession>A0A6N7X6K5</accession>
<dbReference type="GO" id="GO:0070573">
    <property type="term" value="F:metallodipeptidase activity"/>
    <property type="evidence" value="ECO:0007669"/>
    <property type="project" value="TreeGrafter"/>
</dbReference>
<dbReference type="EMBL" id="VUNA01000014">
    <property type="protein sequence ID" value="MST71147.1"/>
    <property type="molecule type" value="Genomic_DNA"/>
</dbReference>
<evidence type="ECO:0000256" key="6">
    <source>
        <dbReference type="ARBA" id="ARBA00022833"/>
    </source>
</evidence>
<dbReference type="NCBIfam" id="TIGR01893">
    <property type="entry name" value="aa-his-dipept"/>
    <property type="match status" value="1"/>
</dbReference>
<dbReference type="Proteomes" id="UP000469424">
    <property type="component" value="Unassembled WGS sequence"/>
</dbReference>
<evidence type="ECO:0000256" key="13">
    <source>
        <dbReference type="ARBA" id="ARBA00071271"/>
    </source>
</evidence>
<dbReference type="PANTHER" id="PTHR43501:SF1">
    <property type="entry name" value="CYTOSOL NON-SPECIFIC DIPEPTIDASE"/>
    <property type="match status" value="1"/>
</dbReference>
<evidence type="ECO:0000256" key="5">
    <source>
        <dbReference type="ARBA" id="ARBA00022801"/>
    </source>
</evidence>
<evidence type="ECO:0000256" key="9">
    <source>
        <dbReference type="ARBA" id="ARBA00036421"/>
    </source>
</evidence>
<evidence type="ECO:0000256" key="2">
    <source>
        <dbReference type="ARBA" id="ARBA00001947"/>
    </source>
</evidence>
<evidence type="ECO:0000256" key="11">
    <source>
        <dbReference type="ARBA" id="ARBA00044252"/>
    </source>
</evidence>
<keyword evidence="4" id="KW-0479">Metal-binding</keyword>
<keyword evidence="6" id="KW-0862">Zinc</keyword>
<keyword evidence="7" id="KW-0482">Metalloprotease</keyword>
<comment type="similarity">
    <text evidence="12">Belongs to the peptidase M20C family.</text>
</comment>
<dbReference type="EC" id="3.4.13.18" evidence="10"/>
<dbReference type="AlphaFoldDB" id="A0A6N7X6K5"/>
<dbReference type="InterPro" id="IPR002933">
    <property type="entry name" value="Peptidase_M20"/>
</dbReference>
<evidence type="ECO:0000313" key="19">
    <source>
        <dbReference type="Proteomes" id="UP000469424"/>
    </source>
</evidence>
<evidence type="ECO:0000256" key="16">
    <source>
        <dbReference type="ARBA" id="ARBA00077688"/>
    </source>
</evidence>
<evidence type="ECO:0000256" key="7">
    <source>
        <dbReference type="ARBA" id="ARBA00023049"/>
    </source>
</evidence>
<evidence type="ECO:0000256" key="4">
    <source>
        <dbReference type="ARBA" id="ARBA00022723"/>
    </source>
</evidence>
<dbReference type="InterPro" id="IPR001160">
    <property type="entry name" value="Peptidase_M20C"/>
</dbReference>
<dbReference type="PRINTS" id="PR00934">
    <property type="entry name" value="XHISDIPTASE"/>
</dbReference>
<reference evidence="18 19" key="1">
    <citation type="submission" date="2019-08" db="EMBL/GenBank/DDBJ databases">
        <title>In-depth cultivation of the pig gut microbiome towards novel bacterial diversity and tailored functional studies.</title>
        <authorList>
            <person name="Wylensek D."/>
            <person name="Hitch T.C.A."/>
            <person name="Clavel T."/>
        </authorList>
    </citation>
    <scope>NUCLEOTIDE SEQUENCE [LARGE SCALE GENOMIC DNA]</scope>
    <source>
        <strain evidence="18 19">WCA-MUC-591-APC-4B</strain>
    </source>
</reference>
<evidence type="ECO:0000256" key="17">
    <source>
        <dbReference type="ARBA" id="ARBA00078074"/>
    </source>
</evidence>
<dbReference type="PIRSF" id="PIRSF016599">
    <property type="entry name" value="Xaa-His_dipept"/>
    <property type="match status" value="1"/>
</dbReference>
<comment type="caution">
    <text evidence="18">The sequence shown here is derived from an EMBL/GenBank/DDBJ whole genome shotgun (WGS) entry which is preliminary data.</text>
</comment>
<evidence type="ECO:0000313" key="18">
    <source>
        <dbReference type="EMBL" id="MST71147.1"/>
    </source>
</evidence>
<evidence type="ECO:0000256" key="14">
    <source>
        <dbReference type="ARBA" id="ARBA00075285"/>
    </source>
</evidence>